<protein>
    <submittedName>
        <fullName evidence="2">Uncharacterized protein</fullName>
    </submittedName>
</protein>
<evidence type="ECO:0000313" key="2">
    <source>
        <dbReference type="EMBL" id="KAG2628001.1"/>
    </source>
</evidence>
<dbReference type="AlphaFoldDB" id="A0A8T0UUM5"/>
<evidence type="ECO:0000313" key="3">
    <source>
        <dbReference type="Proteomes" id="UP000823388"/>
    </source>
</evidence>
<reference evidence="2" key="1">
    <citation type="submission" date="2020-05" db="EMBL/GenBank/DDBJ databases">
        <title>WGS assembly of Panicum virgatum.</title>
        <authorList>
            <person name="Lovell J.T."/>
            <person name="Jenkins J."/>
            <person name="Shu S."/>
            <person name="Juenger T.E."/>
            <person name="Schmutz J."/>
        </authorList>
    </citation>
    <scope>NUCLEOTIDE SEQUENCE</scope>
    <source>
        <strain evidence="2">AP13</strain>
    </source>
</reference>
<feature type="transmembrane region" description="Helical" evidence="1">
    <location>
        <begin position="16"/>
        <end position="35"/>
    </location>
</feature>
<keyword evidence="1" id="KW-0812">Transmembrane</keyword>
<gene>
    <name evidence="2" type="ORF">PVAP13_3KG267209</name>
</gene>
<dbReference type="EMBL" id="CM029041">
    <property type="protein sequence ID" value="KAG2628001.1"/>
    <property type="molecule type" value="Genomic_DNA"/>
</dbReference>
<name>A0A8T0UUM5_PANVG</name>
<evidence type="ECO:0000256" key="1">
    <source>
        <dbReference type="SAM" id="Phobius"/>
    </source>
</evidence>
<organism evidence="2 3">
    <name type="scientific">Panicum virgatum</name>
    <name type="common">Blackwell switchgrass</name>
    <dbReference type="NCBI Taxonomy" id="38727"/>
    <lineage>
        <taxon>Eukaryota</taxon>
        <taxon>Viridiplantae</taxon>
        <taxon>Streptophyta</taxon>
        <taxon>Embryophyta</taxon>
        <taxon>Tracheophyta</taxon>
        <taxon>Spermatophyta</taxon>
        <taxon>Magnoliopsida</taxon>
        <taxon>Liliopsida</taxon>
        <taxon>Poales</taxon>
        <taxon>Poaceae</taxon>
        <taxon>PACMAD clade</taxon>
        <taxon>Panicoideae</taxon>
        <taxon>Panicodae</taxon>
        <taxon>Paniceae</taxon>
        <taxon>Panicinae</taxon>
        <taxon>Panicum</taxon>
        <taxon>Panicum sect. Hiantes</taxon>
    </lineage>
</organism>
<accession>A0A8T0UUM5</accession>
<sequence>MGKLCCGSEPEEEAGFNLLGLLVAAVIALVFMLLCTPPRRRCVTIYPCC</sequence>
<keyword evidence="1" id="KW-1133">Transmembrane helix</keyword>
<keyword evidence="1" id="KW-0472">Membrane</keyword>
<keyword evidence="3" id="KW-1185">Reference proteome</keyword>
<comment type="caution">
    <text evidence="2">The sequence shown here is derived from an EMBL/GenBank/DDBJ whole genome shotgun (WGS) entry which is preliminary data.</text>
</comment>
<proteinExistence type="predicted"/>
<dbReference type="Proteomes" id="UP000823388">
    <property type="component" value="Chromosome 3K"/>
</dbReference>